<dbReference type="PROSITE" id="PS51257">
    <property type="entry name" value="PROKAR_LIPOPROTEIN"/>
    <property type="match status" value="1"/>
</dbReference>
<evidence type="ECO:0008006" key="4">
    <source>
        <dbReference type="Google" id="ProtNLM"/>
    </source>
</evidence>
<organism evidence="2 3">
    <name type="scientific">Candidatus Coprenecus stercoravium</name>
    <dbReference type="NCBI Taxonomy" id="2840735"/>
    <lineage>
        <taxon>Bacteria</taxon>
        <taxon>Pseudomonadati</taxon>
        <taxon>Bacteroidota</taxon>
        <taxon>Bacteroidia</taxon>
        <taxon>Bacteroidales</taxon>
        <taxon>Rikenellaceae</taxon>
        <taxon>Rikenellaceae incertae sedis</taxon>
        <taxon>Candidatus Coprenecus</taxon>
    </lineage>
</organism>
<reference evidence="2" key="2">
    <citation type="submission" date="2021-04" db="EMBL/GenBank/DDBJ databases">
        <authorList>
            <person name="Gilroy R."/>
        </authorList>
    </citation>
    <scope>NUCLEOTIDE SEQUENCE</scope>
    <source>
        <strain evidence="2">Gambia16-554</strain>
    </source>
</reference>
<evidence type="ECO:0000313" key="2">
    <source>
        <dbReference type="EMBL" id="HIZ85539.1"/>
    </source>
</evidence>
<dbReference type="AlphaFoldDB" id="A0A9D2GRB5"/>
<evidence type="ECO:0000313" key="3">
    <source>
        <dbReference type="Proteomes" id="UP000824115"/>
    </source>
</evidence>
<dbReference type="Proteomes" id="UP000824115">
    <property type="component" value="Unassembled WGS sequence"/>
</dbReference>
<comment type="caution">
    <text evidence="2">The sequence shown here is derived from an EMBL/GenBank/DDBJ whole genome shotgun (WGS) entry which is preliminary data.</text>
</comment>
<reference evidence="2" key="1">
    <citation type="journal article" date="2021" name="PeerJ">
        <title>Extensive microbial diversity within the chicken gut microbiome revealed by metagenomics and culture.</title>
        <authorList>
            <person name="Gilroy R."/>
            <person name="Ravi A."/>
            <person name="Getino M."/>
            <person name="Pursley I."/>
            <person name="Horton D.L."/>
            <person name="Alikhan N.F."/>
            <person name="Baker D."/>
            <person name="Gharbi K."/>
            <person name="Hall N."/>
            <person name="Watson M."/>
            <person name="Adriaenssens E.M."/>
            <person name="Foster-Nyarko E."/>
            <person name="Jarju S."/>
            <person name="Secka A."/>
            <person name="Antonio M."/>
            <person name="Oren A."/>
            <person name="Chaudhuri R.R."/>
            <person name="La Ragione R."/>
            <person name="Hildebrand F."/>
            <person name="Pallen M.J."/>
        </authorList>
    </citation>
    <scope>NUCLEOTIDE SEQUENCE</scope>
    <source>
        <strain evidence="2">Gambia16-554</strain>
    </source>
</reference>
<feature type="chain" id="PRO_5038866592" description="Lipoprotein" evidence="1">
    <location>
        <begin position="21"/>
        <end position="147"/>
    </location>
</feature>
<protein>
    <recommendedName>
        <fullName evidence="4">Lipoprotein</fullName>
    </recommendedName>
</protein>
<name>A0A9D2GRB5_9BACT</name>
<evidence type="ECO:0000256" key="1">
    <source>
        <dbReference type="SAM" id="SignalP"/>
    </source>
</evidence>
<keyword evidence="1" id="KW-0732">Signal</keyword>
<accession>A0A9D2GRB5</accession>
<dbReference type="EMBL" id="DXAW01000068">
    <property type="protein sequence ID" value="HIZ85539.1"/>
    <property type="molecule type" value="Genomic_DNA"/>
</dbReference>
<feature type="signal peptide" evidence="1">
    <location>
        <begin position="1"/>
        <end position="20"/>
    </location>
</feature>
<proteinExistence type="predicted"/>
<gene>
    <name evidence="2" type="ORF">IAC04_03515</name>
</gene>
<sequence length="147" mass="16316">MRTQLIKAALFTIMAVMLSAACTDDHRKSGSENPDDPFLGNTTLGFYAEGTDSLVYETDKSQYAIIRQADGNTFSFRILTLNPAQHVTFSGIPAGMKEGDTFEARLSQNFSKALVTGPMEFSVRKISDNTAWLYNQDKKYGIILKTE</sequence>